<sequence length="395" mass="45921">MSLKMTEGRYLKKEQLSGFEYYKYNSVDTSPVSNYVMHPFWNWIVKLVPLWVAPNVLTFVGFLLTVFNALLLAFYDYRFRASSDDYPDFAPIPSWVWIVCAINQFLAYTLDGIDGKHARRTNSTGPLGELMDHGIDSWSSLFMPMCLYSVFGCGEYSCRPLRVFFILWNIHICFVLSHWEKYNTGILYLPWNYDISQFMLVVAYLIAYFKSYKFWKFMVPVLNVTSGQVVEVFLHVCSLGMSLPVSLYNIYKGYKSNILKHKTFYESMCPLFPVMILFIITSLWAVFSPSDIMNTDPRIFFWMVGTVFSNICCRLIISQMSMTRCEAFNFMLYPVGLTMALVFGVPVFGQKENLILWILTVFCIVAHIYYAVSVVQEMCQHFEISCFSLKKTSKD</sequence>
<keyword evidence="3 5" id="KW-0808">Transferase</keyword>
<name>A0ABM1AZL4_LIMPO</name>
<comment type="subcellular location">
    <subcellularLocation>
        <location evidence="1">Membrane</location>
    </subcellularLocation>
</comment>
<evidence type="ECO:0000256" key="2">
    <source>
        <dbReference type="ARBA" id="ARBA00010441"/>
    </source>
</evidence>
<keyword evidence="6" id="KW-0812">Transmembrane</keyword>
<dbReference type="PROSITE" id="PS00379">
    <property type="entry name" value="CDP_ALCOHOL_P_TRANSF"/>
    <property type="match status" value="1"/>
</dbReference>
<dbReference type="PANTHER" id="PTHR10414">
    <property type="entry name" value="ETHANOLAMINEPHOSPHOTRANSFERASE"/>
    <property type="match status" value="1"/>
</dbReference>
<dbReference type="Proteomes" id="UP000694941">
    <property type="component" value="Unplaced"/>
</dbReference>
<dbReference type="Pfam" id="PF01066">
    <property type="entry name" value="CDP-OH_P_transf"/>
    <property type="match status" value="1"/>
</dbReference>
<proteinExistence type="inferred from homology"/>
<evidence type="ECO:0000313" key="8">
    <source>
        <dbReference type="RefSeq" id="XP_013771759.1"/>
    </source>
</evidence>
<dbReference type="RefSeq" id="XP_013771759.1">
    <property type="nucleotide sequence ID" value="XM_013916305.2"/>
</dbReference>
<keyword evidence="6" id="KW-1133">Transmembrane helix</keyword>
<dbReference type="Gene3D" id="1.20.120.1760">
    <property type="match status" value="1"/>
</dbReference>
<feature type="transmembrane region" description="Helical" evidence="6">
    <location>
        <begin position="354"/>
        <end position="372"/>
    </location>
</feature>
<evidence type="ECO:0000256" key="4">
    <source>
        <dbReference type="ARBA" id="ARBA00023136"/>
    </source>
</evidence>
<feature type="transmembrane region" description="Helical" evidence="6">
    <location>
        <begin position="329"/>
        <end position="348"/>
    </location>
</feature>
<evidence type="ECO:0000256" key="3">
    <source>
        <dbReference type="ARBA" id="ARBA00022679"/>
    </source>
</evidence>
<keyword evidence="4 6" id="KW-0472">Membrane</keyword>
<feature type="transmembrane region" description="Helical" evidence="6">
    <location>
        <begin position="299"/>
        <end position="317"/>
    </location>
</feature>
<feature type="transmembrane region" description="Helical" evidence="6">
    <location>
        <begin position="263"/>
        <end position="287"/>
    </location>
</feature>
<comment type="similarity">
    <text evidence="2 5">Belongs to the CDP-alcohol phosphatidyltransferase class-I family.</text>
</comment>
<gene>
    <name evidence="8" type="primary">LOC106456926</name>
</gene>
<feature type="transmembrane region" description="Helical" evidence="6">
    <location>
        <begin position="191"/>
        <end position="212"/>
    </location>
</feature>
<keyword evidence="7" id="KW-1185">Reference proteome</keyword>
<evidence type="ECO:0000256" key="1">
    <source>
        <dbReference type="ARBA" id="ARBA00004370"/>
    </source>
</evidence>
<accession>A0ABM1AZL4</accession>
<dbReference type="InterPro" id="IPR014472">
    <property type="entry name" value="CHOPT"/>
</dbReference>
<evidence type="ECO:0000313" key="7">
    <source>
        <dbReference type="Proteomes" id="UP000694941"/>
    </source>
</evidence>
<dbReference type="InterPro" id="IPR043130">
    <property type="entry name" value="CDP-OH_PTrfase_TM_dom"/>
</dbReference>
<feature type="transmembrane region" description="Helical" evidence="6">
    <location>
        <begin position="232"/>
        <end position="251"/>
    </location>
</feature>
<dbReference type="InterPro" id="IPR048254">
    <property type="entry name" value="CDP_ALCOHOL_P_TRANSF_CS"/>
</dbReference>
<protein>
    <submittedName>
        <fullName evidence="8">Ethanolaminephosphotransferase 1-like</fullName>
    </submittedName>
</protein>
<evidence type="ECO:0000256" key="5">
    <source>
        <dbReference type="RuleBase" id="RU003750"/>
    </source>
</evidence>
<feature type="transmembrane region" description="Helical" evidence="6">
    <location>
        <begin position="56"/>
        <end position="75"/>
    </location>
</feature>
<evidence type="ECO:0000256" key="6">
    <source>
        <dbReference type="SAM" id="Phobius"/>
    </source>
</evidence>
<dbReference type="InterPro" id="IPR000462">
    <property type="entry name" value="CDP-OH_P_trans"/>
</dbReference>
<dbReference type="PANTHER" id="PTHR10414:SF71">
    <property type="entry name" value="FI05338P"/>
    <property type="match status" value="1"/>
</dbReference>
<dbReference type="GeneID" id="106456926"/>
<reference evidence="8" key="1">
    <citation type="submission" date="2025-08" db="UniProtKB">
        <authorList>
            <consortium name="RefSeq"/>
        </authorList>
    </citation>
    <scope>IDENTIFICATION</scope>
    <source>
        <tissue evidence="8">Muscle</tissue>
    </source>
</reference>
<organism evidence="7 8">
    <name type="scientific">Limulus polyphemus</name>
    <name type="common">Atlantic horseshoe crab</name>
    <dbReference type="NCBI Taxonomy" id="6850"/>
    <lineage>
        <taxon>Eukaryota</taxon>
        <taxon>Metazoa</taxon>
        <taxon>Ecdysozoa</taxon>
        <taxon>Arthropoda</taxon>
        <taxon>Chelicerata</taxon>
        <taxon>Merostomata</taxon>
        <taxon>Xiphosura</taxon>
        <taxon>Limulidae</taxon>
        <taxon>Limulus</taxon>
    </lineage>
</organism>
<dbReference type="PIRSF" id="PIRSF015665">
    <property type="entry name" value="CHOPT"/>
    <property type="match status" value="1"/>
</dbReference>